<dbReference type="EMBL" id="CP026304">
    <property type="protein sequence ID" value="AVZ75265.1"/>
    <property type="molecule type" value="Genomic_DNA"/>
</dbReference>
<dbReference type="InterPro" id="IPR049457">
    <property type="entry name" value="Emfourin"/>
</dbReference>
<dbReference type="RefSeq" id="WP_108152483.1">
    <property type="nucleotide sequence ID" value="NZ_JABSUL010000369.1"/>
</dbReference>
<evidence type="ECO:0000313" key="1">
    <source>
        <dbReference type="EMBL" id="AVZ75265.1"/>
    </source>
</evidence>
<dbReference type="AlphaFoldDB" id="A0A2R4T812"/>
<dbReference type="Proteomes" id="UP000244201">
    <property type="component" value="Chromosome"/>
</dbReference>
<dbReference type="Pfam" id="PF20242">
    <property type="entry name" value="Emfourin"/>
    <property type="match status" value="1"/>
</dbReference>
<name>A0A2R4T812_9ACTN</name>
<dbReference type="KEGG" id="slk:SLUN_26785"/>
<organism evidence="1 2">
    <name type="scientific">Streptomyces lunaelactis</name>
    <dbReference type="NCBI Taxonomy" id="1535768"/>
    <lineage>
        <taxon>Bacteria</taxon>
        <taxon>Bacillati</taxon>
        <taxon>Actinomycetota</taxon>
        <taxon>Actinomycetes</taxon>
        <taxon>Kitasatosporales</taxon>
        <taxon>Streptomycetaceae</taxon>
        <taxon>Streptomyces</taxon>
    </lineage>
</organism>
<keyword evidence="2" id="KW-1185">Reference proteome</keyword>
<reference evidence="1 2" key="1">
    <citation type="submission" date="2018-01" db="EMBL/GenBank/DDBJ databases">
        <title>Complete genome sequence of Streptomyces lunaelactis MM109T, a Ferroverdin A producer isolated from cave moonmilk deposits.</title>
        <authorList>
            <person name="Naome A."/>
            <person name="Martinet L."/>
            <person name="Maciejewska M."/>
            <person name="Anderssen S."/>
            <person name="Adam D."/>
            <person name="Tenconi E."/>
            <person name="Deflandre B."/>
            <person name="Arguelles-Arias A."/>
            <person name="Calusinska M."/>
            <person name="Copieters W."/>
            <person name="Karim L."/>
            <person name="Hanikenne M."/>
            <person name="Baurain D."/>
            <person name="van Wezel G."/>
            <person name="Smargiasso N."/>
            <person name="de Pauw E."/>
            <person name="Delfosse P."/>
            <person name="Rigali S."/>
        </authorList>
    </citation>
    <scope>NUCLEOTIDE SEQUENCE [LARGE SCALE GENOMIC DNA]</scope>
    <source>
        <strain evidence="1 2">MM109</strain>
    </source>
</reference>
<accession>A0A2R4T812</accession>
<sequence>MQPLVELTVTGGFAGVRNRLLVQDDGTYSTSSRTGAVRTGRMSRAELTELRRALEKADFAHLPREATGSPVADGFSYRLTYAGHTVTTDDTTRLPGLREVFAALPDG</sequence>
<protein>
    <submittedName>
        <fullName evidence="1">Uncharacterized protein</fullName>
    </submittedName>
</protein>
<gene>
    <name evidence="1" type="ORF">SLUN_26785</name>
</gene>
<proteinExistence type="predicted"/>
<evidence type="ECO:0000313" key="2">
    <source>
        <dbReference type="Proteomes" id="UP000244201"/>
    </source>
</evidence>